<dbReference type="WBParaSite" id="ACRNAN_Path_470.g1777.t1">
    <property type="protein sequence ID" value="ACRNAN_Path_470.g1777.t1"/>
    <property type="gene ID" value="ACRNAN_Path_470.g1777"/>
</dbReference>
<protein>
    <submittedName>
        <fullName evidence="3">G protein-coupled receptor</fullName>
    </submittedName>
</protein>
<organism evidence="2 3">
    <name type="scientific">Acrobeloides nanus</name>
    <dbReference type="NCBI Taxonomy" id="290746"/>
    <lineage>
        <taxon>Eukaryota</taxon>
        <taxon>Metazoa</taxon>
        <taxon>Ecdysozoa</taxon>
        <taxon>Nematoda</taxon>
        <taxon>Chromadorea</taxon>
        <taxon>Rhabditida</taxon>
        <taxon>Tylenchina</taxon>
        <taxon>Cephalobomorpha</taxon>
        <taxon>Cephaloboidea</taxon>
        <taxon>Cephalobidae</taxon>
        <taxon>Acrobeloides</taxon>
    </lineage>
</organism>
<dbReference type="AlphaFoldDB" id="A0A914C774"/>
<evidence type="ECO:0000256" key="1">
    <source>
        <dbReference type="SAM" id="Phobius"/>
    </source>
</evidence>
<keyword evidence="2" id="KW-1185">Reference proteome</keyword>
<name>A0A914C774_9BILA</name>
<feature type="transmembrane region" description="Helical" evidence="1">
    <location>
        <begin position="17"/>
        <end position="45"/>
    </location>
</feature>
<proteinExistence type="predicted"/>
<evidence type="ECO:0000313" key="3">
    <source>
        <dbReference type="WBParaSite" id="ACRNAN_Path_470.g1777.t1"/>
    </source>
</evidence>
<accession>A0A914C774</accession>
<keyword evidence="1" id="KW-0812">Transmembrane</keyword>
<keyword evidence="1" id="KW-1133">Transmembrane helix</keyword>
<sequence length="115" mass="12953">MLEDQPSAIVYTPHSNIWVSMFIIFFSTQALIELGMVVFFNILLIKTIKATSKIVTKKTLTLQLSFYRSALIESLFVFIFVVSPALVPCILAIFNIEDLRVGVIGENMNAVKIRP</sequence>
<evidence type="ECO:0000313" key="2">
    <source>
        <dbReference type="Proteomes" id="UP000887540"/>
    </source>
</evidence>
<feature type="transmembrane region" description="Helical" evidence="1">
    <location>
        <begin position="66"/>
        <end position="94"/>
    </location>
</feature>
<dbReference type="Proteomes" id="UP000887540">
    <property type="component" value="Unplaced"/>
</dbReference>
<reference evidence="3" key="1">
    <citation type="submission" date="2022-11" db="UniProtKB">
        <authorList>
            <consortium name="WormBaseParasite"/>
        </authorList>
    </citation>
    <scope>IDENTIFICATION</scope>
</reference>
<keyword evidence="1" id="KW-0472">Membrane</keyword>